<dbReference type="GO" id="GO:0035267">
    <property type="term" value="C:NuA4 histone acetyltransferase complex"/>
    <property type="evidence" value="ECO:0007669"/>
    <property type="project" value="InterPro"/>
</dbReference>
<feature type="region of interest" description="Disordered" evidence="8">
    <location>
        <begin position="509"/>
        <end position="533"/>
    </location>
</feature>
<comment type="subcellular location">
    <subcellularLocation>
        <location evidence="1 7">Nucleus</location>
    </subcellularLocation>
</comment>
<feature type="compositionally biased region" description="Polar residues" evidence="8">
    <location>
        <begin position="509"/>
        <end position="519"/>
    </location>
</feature>
<dbReference type="Proteomes" id="UP000054107">
    <property type="component" value="Unassembled WGS sequence"/>
</dbReference>
<evidence type="ECO:0000259" key="9">
    <source>
        <dbReference type="Pfam" id="PF10513"/>
    </source>
</evidence>
<keyword evidence="4 7" id="KW-0804">Transcription</keyword>
<dbReference type="InterPro" id="IPR019542">
    <property type="entry name" value="Enhancer_polycomb-like_N"/>
</dbReference>
<feature type="compositionally biased region" description="Polar residues" evidence="8">
    <location>
        <begin position="585"/>
        <end position="597"/>
    </location>
</feature>
<evidence type="ECO:0000313" key="10">
    <source>
        <dbReference type="EMBL" id="CEP19141.1"/>
    </source>
</evidence>
<evidence type="ECO:0000256" key="8">
    <source>
        <dbReference type="SAM" id="MobiDB-lite"/>
    </source>
</evidence>
<dbReference type="STRING" id="35722.A0A0B7NKJ0"/>
<comment type="function">
    <text evidence="6">Component of the NuA4 histone acetyltransferase complex which is involved in transcriptional activation of selected genes principally by acetylation of nucleosomal histone H4 and H2A. The NuA4 complex is also involved in DNA repair. Involved in gene silencing by neighboring heterochromatin, blockage of the silencing spreading along the chromosome, and required for cell cycle progression through G2/M.</text>
</comment>
<dbReference type="AlphaFoldDB" id="A0A0B7NKJ0"/>
<feature type="region of interest" description="Disordered" evidence="8">
    <location>
        <begin position="577"/>
        <end position="597"/>
    </location>
</feature>
<evidence type="ECO:0000256" key="5">
    <source>
        <dbReference type="ARBA" id="ARBA00023242"/>
    </source>
</evidence>
<proteinExistence type="inferred from homology"/>
<protein>
    <recommendedName>
        <fullName evidence="7">Enhancer of polycomb-like protein</fullName>
    </recommendedName>
</protein>
<dbReference type="PANTHER" id="PTHR14898">
    <property type="entry name" value="ENHANCER OF POLYCOMB"/>
    <property type="match status" value="1"/>
</dbReference>
<evidence type="ECO:0000313" key="11">
    <source>
        <dbReference type="Proteomes" id="UP000054107"/>
    </source>
</evidence>
<gene>
    <name evidence="10" type="primary">PARPA_13453.1 scaffold 46870</name>
</gene>
<keyword evidence="11" id="KW-1185">Reference proteome</keyword>
<feature type="domain" description="Enhancer of polycomb-like N-terminal" evidence="9">
    <location>
        <begin position="10"/>
        <end position="156"/>
    </location>
</feature>
<dbReference type="GO" id="GO:0006357">
    <property type="term" value="P:regulation of transcription by RNA polymerase II"/>
    <property type="evidence" value="ECO:0007669"/>
    <property type="project" value="InterPro"/>
</dbReference>
<keyword evidence="5 7" id="KW-0539">Nucleus</keyword>
<evidence type="ECO:0000256" key="6">
    <source>
        <dbReference type="ARBA" id="ARBA00025513"/>
    </source>
</evidence>
<name>A0A0B7NKJ0_9FUNG</name>
<dbReference type="EMBL" id="LN734014">
    <property type="protein sequence ID" value="CEP19141.1"/>
    <property type="molecule type" value="Genomic_DNA"/>
</dbReference>
<reference evidence="10 11" key="1">
    <citation type="submission" date="2014-09" db="EMBL/GenBank/DDBJ databases">
        <authorList>
            <person name="Ellenberger Sabrina"/>
        </authorList>
    </citation>
    <scope>NUCLEOTIDE SEQUENCE [LARGE SCALE GENOMIC DNA]</scope>
    <source>
        <strain evidence="10 11">CBS 412.66</strain>
    </source>
</reference>
<organism evidence="10 11">
    <name type="scientific">Parasitella parasitica</name>
    <dbReference type="NCBI Taxonomy" id="35722"/>
    <lineage>
        <taxon>Eukaryota</taxon>
        <taxon>Fungi</taxon>
        <taxon>Fungi incertae sedis</taxon>
        <taxon>Mucoromycota</taxon>
        <taxon>Mucoromycotina</taxon>
        <taxon>Mucoromycetes</taxon>
        <taxon>Mucorales</taxon>
        <taxon>Mucorineae</taxon>
        <taxon>Mucoraceae</taxon>
        <taxon>Parasitella</taxon>
    </lineage>
</organism>
<dbReference type="Pfam" id="PF10513">
    <property type="entry name" value="EPL1"/>
    <property type="match status" value="1"/>
</dbReference>
<evidence type="ECO:0000256" key="4">
    <source>
        <dbReference type="ARBA" id="ARBA00023163"/>
    </source>
</evidence>
<evidence type="ECO:0000256" key="7">
    <source>
        <dbReference type="RuleBase" id="RU361124"/>
    </source>
</evidence>
<evidence type="ECO:0000256" key="1">
    <source>
        <dbReference type="ARBA" id="ARBA00004123"/>
    </source>
</evidence>
<dbReference type="InterPro" id="IPR024943">
    <property type="entry name" value="Enhancer_polycomb"/>
</dbReference>
<evidence type="ECO:0000256" key="2">
    <source>
        <dbReference type="ARBA" id="ARBA00008035"/>
    </source>
</evidence>
<sequence>MPIQMVSRFRVKKLSPKHPLPIFKESQLPDLIDPASLQRSVPQIETGVEKEEEEEHDLQAAISAHQAAVTTGVKIESYIPIPDASKEINRKEYESLYKKKYKEPSTLIRFSSTVEDTSGCPYVMDELDETFLNKYNTDHSTLSEDDFEKMMYQFESITKDKLPHIHLDPEHIPNFQNFMELIPESSFLHTRASLLIGPIFSYWRKRKQDRHGHTIIPELKHEELQKNEMDPYVCFRRREIKPIRKTRRSDQQSLERLRKLRSEMEMARNLLEMVLRREKIRKESMVLEHTVFDKKCKLREYQKTLGIKEDEDLLLPSKKKRKASIGSGATIKIPLHKLKRDDGRVEKSPTQLAIEADLARKKLLDAPYEDLTECSYQPFTSPLSTQFFQPMSNGIRYRKRIGRGGRTFIDRAGFNRNVFAKIRLEMMNEYQRNSLDRFVFDADSSDEESEVEIDEMQDRNLVTTPFLTPMNMINIQAARASQAAAAAAAASSQRLSVATGASAMESNINSNSRASSLNVSPHPLKRQASRSRMTPQQAAVAMANGMIAANMAAVVNNASSHNRTAVQMAIAAAQQQQQQQQQQQRSNNGNCLPSSII</sequence>
<accession>A0A0B7NKJ0</accession>
<evidence type="ECO:0000256" key="3">
    <source>
        <dbReference type="ARBA" id="ARBA00023015"/>
    </source>
</evidence>
<comment type="similarity">
    <text evidence="2 7">Belongs to the enhancer of polycomb family.</text>
</comment>
<keyword evidence="3 7" id="KW-0805">Transcription regulation</keyword>
<dbReference type="GO" id="GO:0005634">
    <property type="term" value="C:nucleus"/>
    <property type="evidence" value="ECO:0007669"/>
    <property type="project" value="UniProtKB-SubCell"/>
</dbReference>
<dbReference type="OrthoDB" id="435275at2759"/>